<feature type="compositionally biased region" description="Basic and acidic residues" evidence="1">
    <location>
        <begin position="39"/>
        <end position="48"/>
    </location>
</feature>
<evidence type="ECO:0000256" key="1">
    <source>
        <dbReference type="SAM" id="MobiDB-lite"/>
    </source>
</evidence>
<reference evidence="2" key="1">
    <citation type="submission" date="2019-03" db="EMBL/GenBank/DDBJ databases">
        <title>Lake Tanganyika Metagenome-Assembled Genomes (MAGs).</title>
        <authorList>
            <person name="Tran P."/>
        </authorList>
    </citation>
    <scope>NUCLEOTIDE SEQUENCE</scope>
    <source>
        <strain evidence="2">K_DeepCast_150m_m2_040</strain>
    </source>
</reference>
<evidence type="ECO:0000313" key="3">
    <source>
        <dbReference type="Proteomes" id="UP000779900"/>
    </source>
</evidence>
<accession>A0A937XBL5</accession>
<sequence>MKTDGNDWLDWLHRIREESEAERRRQGKTIAEWLARAEETADRVEREIAATASPVARDNPPKDSQP</sequence>
<gene>
    <name evidence="2" type="ORF">FJY68_02360</name>
</gene>
<protein>
    <submittedName>
        <fullName evidence="2">Uncharacterized protein</fullName>
    </submittedName>
</protein>
<proteinExistence type="predicted"/>
<comment type="caution">
    <text evidence="2">The sequence shown here is derived from an EMBL/GenBank/DDBJ whole genome shotgun (WGS) entry which is preliminary data.</text>
</comment>
<dbReference type="EMBL" id="VGIR01000008">
    <property type="protein sequence ID" value="MBM3330680.1"/>
    <property type="molecule type" value="Genomic_DNA"/>
</dbReference>
<feature type="region of interest" description="Disordered" evidence="1">
    <location>
        <begin position="39"/>
        <end position="66"/>
    </location>
</feature>
<organism evidence="2 3">
    <name type="scientific">candidate division WOR-3 bacterium</name>
    <dbReference type="NCBI Taxonomy" id="2052148"/>
    <lineage>
        <taxon>Bacteria</taxon>
        <taxon>Bacteria division WOR-3</taxon>
    </lineage>
</organism>
<name>A0A937XBL5_UNCW3</name>
<evidence type="ECO:0000313" key="2">
    <source>
        <dbReference type="EMBL" id="MBM3330680.1"/>
    </source>
</evidence>
<dbReference type="Proteomes" id="UP000779900">
    <property type="component" value="Unassembled WGS sequence"/>
</dbReference>
<dbReference type="AlphaFoldDB" id="A0A937XBL5"/>